<reference evidence="2 3" key="1">
    <citation type="submission" date="2018-09" db="EMBL/GenBank/DDBJ databases">
        <authorList>
            <person name="Zhu H."/>
        </authorList>
    </citation>
    <scope>NUCLEOTIDE SEQUENCE [LARGE SCALE GENOMIC DNA]</scope>
    <source>
        <strain evidence="2 3">K1S02-6</strain>
    </source>
</reference>
<sequence length="277" mass="30084">MTPYNSLQRHDEAGVAIISFDHPPINLLDRQVVVDLLRLVKELEQDIATRVVLFRSANPDFFIAHYDLAGQVGEQAPVLPPAGEPSLLSALFSRFARLPQVTIGELQGRARGAGSEFLLALDMRFASRERALLGQPEVAVGLHPGAGGCVRLAQMLGRGRALEVCLSGADYDAETAERYGWINRALADAELRPFTEALARRIASFPAAGIAHAKAVVGQCTQLDSAALADESQRFVAEMASAETVKRVEWMLVQGGQTDDELERNLGALLARYPEQL</sequence>
<dbReference type="OrthoDB" id="9775794at2"/>
<protein>
    <submittedName>
        <fullName evidence="2">Enoyl-CoA hydratase/isomerase family protein</fullName>
    </submittedName>
</protein>
<dbReference type="GO" id="GO:0006635">
    <property type="term" value="P:fatty acid beta-oxidation"/>
    <property type="evidence" value="ECO:0007669"/>
    <property type="project" value="TreeGrafter"/>
</dbReference>
<dbReference type="AlphaFoldDB" id="A0A418XCC4"/>
<accession>A0A418XCC4</accession>
<keyword evidence="2" id="KW-0413">Isomerase</keyword>
<dbReference type="Proteomes" id="UP000284021">
    <property type="component" value="Unassembled WGS sequence"/>
</dbReference>
<dbReference type="RefSeq" id="WP_119955786.1">
    <property type="nucleotide sequence ID" value="NZ_QYUR01000006.1"/>
</dbReference>
<comment type="similarity">
    <text evidence="1">Belongs to the enoyl-CoA hydratase/isomerase family.</text>
</comment>
<dbReference type="EMBL" id="QYUR01000006">
    <property type="protein sequence ID" value="RJG10100.1"/>
    <property type="molecule type" value="Genomic_DNA"/>
</dbReference>
<dbReference type="InterPro" id="IPR001753">
    <property type="entry name" value="Enoyl-CoA_hydra/iso"/>
</dbReference>
<dbReference type="Pfam" id="PF00378">
    <property type="entry name" value="ECH_1"/>
    <property type="match status" value="1"/>
</dbReference>
<evidence type="ECO:0000313" key="3">
    <source>
        <dbReference type="Proteomes" id="UP000284021"/>
    </source>
</evidence>
<name>A0A418XCC4_9PSED</name>
<dbReference type="CDD" id="cd06558">
    <property type="entry name" value="crotonase-like"/>
    <property type="match status" value="1"/>
</dbReference>
<gene>
    <name evidence="2" type="ORF">D3879_18860</name>
</gene>
<dbReference type="GO" id="GO:0016853">
    <property type="term" value="F:isomerase activity"/>
    <property type="evidence" value="ECO:0007669"/>
    <property type="project" value="UniProtKB-KW"/>
</dbReference>
<evidence type="ECO:0000313" key="2">
    <source>
        <dbReference type="EMBL" id="RJG10100.1"/>
    </source>
</evidence>
<dbReference type="PANTHER" id="PTHR11941">
    <property type="entry name" value="ENOYL-COA HYDRATASE-RELATED"/>
    <property type="match status" value="1"/>
</dbReference>
<dbReference type="Gene3D" id="3.90.226.10">
    <property type="entry name" value="2-enoyl-CoA Hydratase, Chain A, domain 1"/>
    <property type="match status" value="1"/>
</dbReference>
<comment type="caution">
    <text evidence="2">The sequence shown here is derived from an EMBL/GenBank/DDBJ whole genome shotgun (WGS) entry which is preliminary data.</text>
</comment>
<proteinExistence type="inferred from homology"/>
<dbReference type="PANTHER" id="PTHR11941:SF54">
    <property type="entry name" value="ENOYL-COA HYDRATASE, MITOCHONDRIAL"/>
    <property type="match status" value="1"/>
</dbReference>
<evidence type="ECO:0000256" key="1">
    <source>
        <dbReference type="ARBA" id="ARBA00005254"/>
    </source>
</evidence>
<keyword evidence="3" id="KW-1185">Reference proteome</keyword>
<dbReference type="SUPFAM" id="SSF52096">
    <property type="entry name" value="ClpP/crotonase"/>
    <property type="match status" value="1"/>
</dbReference>
<organism evidence="2 3">
    <name type="scientific">Pseudomonas cavernicola</name>
    <dbReference type="NCBI Taxonomy" id="2320866"/>
    <lineage>
        <taxon>Bacteria</taxon>
        <taxon>Pseudomonadati</taxon>
        <taxon>Pseudomonadota</taxon>
        <taxon>Gammaproteobacteria</taxon>
        <taxon>Pseudomonadales</taxon>
        <taxon>Pseudomonadaceae</taxon>
        <taxon>Pseudomonas</taxon>
    </lineage>
</organism>
<dbReference type="InterPro" id="IPR029045">
    <property type="entry name" value="ClpP/crotonase-like_dom_sf"/>
</dbReference>